<dbReference type="AlphaFoldDB" id="A0A0C9UWS0"/>
<evidence type="ECO:0000313" key="3">
    <source>
        <dbReference type="Proteomes" id="UP000054279"/>
    </source>
</evidence>
<gene>
    <name evidence="2" type="ORF">M422DRAFT_268961</name>
</gene>
<evidence type="ECO:0000313" key="2">
    <source>
        <dbReference type="EMBL" id="KIJ29615.1"/>
    </source>
</evidence>
<dbReference type="EMBL" id="KN837279">
    <property type="protein sequence ID" value="KIJ29615.1"/>
    <property type="molecule type" value="Genomic_DNA"/>
</dbReference>
<accession>A0A0C9UWS0</accession>
<proteinExistence type="predicted"/>
<dbReference type="OrthoDB" id="6365728at2759"/>
<evidence type="ECO:0000256" key="1">
    <source>
        <dbReference type="SAM" id="MobiDB-lite"/>
    </source>
</evidence>
<keyword evidence="3" id="KW-1185">Reference proteome</keyword>
<protein>
    <submittedName>
        <fullName evidence="2">Uncharacterized protein</fullName>
    </submittedName>
</protein>
<dbReference type="Proteomes" id="UP000054279">
    <property type="component" value="Unassembled WGS sequence"/>
</dbReference>
<organism evidence="2 3">
    <name type="scientific">Sphaerobolus stellatus (strain SS14)</name>
    <dbReference type="NCBI Taxonomy" id="990650"/>
    <lineage>
        <taxon>Eukaryota</taxon>
        <taxon>Fungi</taxon>
        <taxon>Dikarya</taxon>
        <taxon>Basidiomycota</taxon>
        <taxon>Agaricomycotina</taxon>
        <taxon>Agaricomycetes</taxon>
        <taxon>Phallomycetidae</taxon>
        <taxon>Geastrales</taxon>
        <taxon>Sphaerobolaceae</taxon>
        <taxon>Sphaerobolus</taxon>
    </lineage>
</organism>
<reference evidence="2 3" key="1">
    <citation type="submission" date="2014-06" db="EMBL/GenBank/DDBJ databases">
        <title>Evolutionary Origins and Diversification of the Mycorrhizal Mutualists.</title>
        <authorList>
            <consortium name="DOE Joint Genome Institute"/>
            <consortium name="Mycorrhizal Genomics Consortium"/>
            <person name="Kohler A."/>
            <person name="Kuo A."/>
            <person name="Nagy L.G."/>
            <person name="Floudas D."/>
            <person name="Copeland A."/>
            <person name="Barry K.W."/>
            <person name="Cichocki N."/>
            <person name="Veneault-Fourrey C."/>
            <person name="LaButti K."/>
            <person name="Lindquist E.A."/>
            <person name="Lipzen A."/>
            <person name="Lundell T."/>
            <person name="Morin E."/>
            <person name="Murat C."/>
            <person name="Riley R."/>
            <person name="Ohm R."/>
            <person name="Sun H."/>
            <person name="Tunlid A."/>
            <person name="Henrissat B."/>
            <person name="Grigoriev I.V."/>
            <person name="Hibbett D.S."/>
            <person name="Martin F."/>
        </authorList>
    </citation>
    <scope>NUCLEOTIDE SEQUENCE [LARGE SCALE GENOMIC DNA]</scope>
    <source>
        <strain evidence="2 3">SS14</strain>
    </source>
</reference>
<feature type="region of interest" description="Disordered" evidence="1">
    <location>
        <begin position="89"/>
        <end position="108"/>
    </location>
</feature>
<sequence>MLMLDLNALKTQFDHQNHMTDSLKDAKAGLSTWLRPAEDKAAEVEKLRSQVQEMGALRMEVAEVDTLLAQVAELDILRSQMEELELLTAADQPARGGDSELEPAAGWI</sequence>
<name>A0A0C9UWS0_SPHS4</name>
<dbReference type="HOGENOM" id="CLU_2198666_0_0_1"/>